<sequence length="130" mass="13946">MSDLPPQEQDLDALAASLRADASDIGVFFQVLAAKLSDAMPGAVDLEREGGLFKKDHPVKKISLRAGDDVFEAELRHGAVASRHAHAVRGITLRSEELDFQAWLRALLGVLQSRAQSSAEASAALRSLVT</sequence>
<reference evidence="1 2" key="1">
    <citation type="submission" date="2020-10" db="EMBL/GenBank/DDBJ databases">
        <title>Ca. Dormibacterota MAGs.</title>
        <authorList>
            <person name="Montgomery K."/>
        </authorList>
    </citation>
    <scope>NUCLEOTIDE SEQUENCE [LARGE SCALE GENOMIC DNA]</scope>
    <source>
        <strain evidence="1">Mitchell_Peninsula_5</strain>
    </source>
</reference>
<comment type="caution">
    <text evidence="1">The sequence shown here is derived from an EMBL/GenBank/DDBJ whole genome shotgun (WGS) entry which is preliminary data.</text>
</comment>
<accession>A0A934KGR5</accession>
<organism evidence="1 2">
    <name type="scientific">Candidatus Amunia macphersoniae</name>
    <dbReference type="NCBI Taxonomy" id="3127014"/>
    <lineage>
        <taxon>Bacteria</taxon>
        <taxon>Bacillati</taxon>
        <taxon>Candidatus Dormiibacterota</taxon>
        <taxon>Candidatus Dormibacteria</taxon>
        <taxon>Candidatus Aeolococcales</taxon>
        <taxon>Candidatus Aeolococcaceae</taxon>
        <taxon>Candidatus Amunia</taxon>
    </lineage>
</organism>
<name>A0A934KGR5_9BACT</name>
<evidence type="ECO:0000313" key="1">
    <source>
        <dbReference type="EMBL" id="MBJ7609191.1"/>
    </source>
</evidence>
<gene>
    <name evidence="1" type="ORF">JF887_07130</name>
</gene>
<protein>
    <submittedName>
        <fullName evidence="1">Uncharacterized protein</fullName>
    </submittedName>
</protein>
<proteinExistence type="predicted"/>
<evidence type="ECO:0000313" key="2">
    <source>
        <dbReference type="Proteomes" id="UP000614410"/>
    </source>
</evidence>
<dbReference type="EMBL" id="JAEKNN010000030">
    <property type="protein sequence ID" value="MBJ7609191.1"/>
    <property type="molecule type" value="Genomic_DNA"/>
</dbReference>
<dbReference type="Proteomes" id="UP000614410">
    <property type="component" value="Unassembled WGS sequence"/>
</dbReference>
<dbReference type="AlphaFoldDB" id="A0A934KGR5"/>